<gene>
    <name evidence="3" type="ORF">FE697_007070</name>
</gene>
<feature type="transmembrane region" description="Helical" evidence="2">
    <location>
        <begin position="34"/>
        <end position="56"/>
    </location>
</feature>
<feature type="transmembrane region" description="Helical" evidence="2">
    <location>
        <begin position="6"/>
        <end position="27"/>
    </location>
</feature>
<protein>
    <submittedName>
        <fullName evidence="3">Uncharacterized protein</fullName>
    </submittedName>
</protein>
<dbReference type="AlphaFoldDB" id="A0A5Q6RZJ4"/>
<evidence type="ECO:0000256" key="2">
    <source>
        <dbReference type="SAM" id="Phobius"/>
    </source>
</evidence>
<organism evidence="3 4">
    <name type="scientific">Mumia zhuanghuii</name>
    <dbReference type="NCBI Taxonomy" id="2585211"/>
    <lineage>
        <taxon>Bacteria</taxon>
        <taxon>Bacillati</taxon>
        <taxon>Actinomycetota</taxon>
        <taxon>Actinomycetes</taxon>
        <taxon>Propionibacteriales</taxon>
        <taxon>Nocardioidaceae</taxon>
        <taxon>Mumia</taxon>
    </lineage>
</organism>
<reference evidence="3 4" key="1">
    <citation type="submission" date="2019-09" db="EMBL/GenBank/DDBJ databases">
        <title>Mumia zhuanghuii sp. nov. isolated from the intestinal contents of plateau pika (Ochotona curzoniae) in the Qinghai-Tibet plateau of China.</title>
        <authorList>
            <person name="Tian Z."/>
        </authorList>
    </citation>
    <scope>NUCLEOTIDE SEQUENCE [LARGE SCALE GENOMIC DNA]</scope>
    <source>
        <strain evidence="4">350</strain>
    </source>
</reference>
<feature type="transmembrane region" description="Helical" evidence="2">
    <location>
        <begin position="107"/>
        <end position="131"/>
    </location>
</feature>
<dbReference type="RefSeq" id="WP_149768886.1">
    <property type="nucleotide sequence ID" value="NZ_VDFQ02000002.1"/>
</dbReference>
<feature type="transmembrane region" description="Helical" evidence="2">
    <location>
        <begin position="76"/>
        <end position="95"/>
    </location>
</feature>
<accession>A0A5Q6RZJ4</accession>
<comment type="caution">
    <text evidence="3">The sequence shown here is derived from an EMBL/GenBank/DDBJ whole genome shotgun (WGS) entry which is preliminary data.</text>
</comment>
<dbReference type="Proteomes" id="UP000307768">
    <property type="component" value="Unassembled WGS sequence"/>
</dbReference>
<evidence type="ECO:0000313" key="3">
    <source>
        <dbReference type="EMBL" id="KAA1423367.1"/>
    </source>
</evidence>
<keyword evidence="2" id="KW-0472">Membrane</keyword>
<sequence length="243" mass="25874">MVMEPHNWALLAYTLASLAIAVVLVSVIRRGRAVGVTVGVLPLLVTLGLVYDNLLLTFGTSWGESRALELASYPRYLLHALFTPLLVVFAARVAHRWDVRGFRGRNSLTIWTAITVAIIALALSGEIGMHLTPVTTDGVLSYKHLDGAPPFPEIATIVALLVIGALMLRHARWPWVLVGAAQMFVAAGAAASNAIITNLGEVLLLAAMTATAHEAVRRALPAAETDRPAPAEPAPTDAVRSAR</sequence>
<dbReference type="OrthoDB" id="4331374at2"/>
<proteinExistence type="predicted"/>
<keyword evidence="2" id="KW-1133">Transmembrane helix</keyword>
<keyword evidence="2" id="KW-0812">Transmembrane</keyword>
<feature type="transmembrane region" description="Helical" evidence="2">
    <location>
        <begin position="151"/>
        <end position="168"/>
    </location>
</feature>
<feature type="transmembrane region" description="Helical" evidence="2">
    <location>
        <begin position="175"/>
        <end position="196"/>
    </location>
</feature>
<evidence type="ECO:0000256" key="1">
    <source>
        <dbReference type="SAM" id="MobiDB-lite"/>
    </source>
</evidence>
<evidence type="ECO:0000313" key="4">
    <source>
        <dbReference type="Proteomes" id="UP000307768"/>
    </source>
</evidence>
<name>A0A5Q6RZJ4_9ACTN</name>
<dbReference type="EMBL" id="VDFQ02000002">
    <property type="protein sequence ID" value="KAA1423367.1"/>
    <property type="molecule type" value="Genomic_DNA"/>
</dbReference>
<feature type="region of interest" description="Disordered" evidence="1">
    <location>
        <begin position="220"/>
        <end position="243"/>
    </location>
</feature>